<dbReference type="EMBL" id="FNKL01000001">
    <property type="protein sequence ID" value="SDQ12540.1"/>
    <property type="molecule type" value="Genomic_DNA"/>
</dbReference>
<dbReference type="PROSITE" id="PS51257">
    <property type="entry name" value="PROKAR_LIPOPROTEIN"/>
    <property type="match status" value="1"/>
</dbReference>
<evidence type="ECO:0000259" key="1">
    <source>
        <dbReference type="Pfam" id="PF16103"/>
    </source>
</evidence>
<keyword evidence="3" id="KW-1185">Reference proteome</keyword>
<dbReference type="Proteomes" id="UP000199627">
    <property type="component" value="Unassembled WGS sequence"/>
</dbReference>
<sequence>MRVLKIAILIVVILSGLSAVIVSCNAGDPIYGNEITPSQTLASTKWKAIIVKDAHGNDVTGQNKDFAGYTEYNLDGTFKTTNFDGALKSIGDWSITPDGKRRILVGKNLNGNGEIVSTGIVDIITLTPKFFVYSIVLNGQKMTVEHISL</sequence>
<evidence type="ECO:0000313" key="2">
    <source>
        <dbReference type="EMBL" id="SDQ12540.1"/>
    </source>
</evidence>
<proteinExistence type="predicted"/>
<dbReference type="RefSeq" id="WP_089753506.1">
    <property type="nucleotide sequence ID" value="NZ_FNKL01000001.1"/>
</dbReference>
<protein>
    <recommendedName>
        <fullName evidence="1">DUF4822 domain-containing protein</fullName>
    </recommendedName>
</protein>
<name>A0A1H0YBU5_9FLAO</name>
<dbReference type="Gene3D" id="2.40.128.540">
    <property type="entry name" value="Domain of unknown function DUF4822"/>
    <property type="match status" value="1"/>
</dbReference>
<organism evidence="2 3">
    <name type="scientific">Chryseobacterium soldanellicola</name>
    <dbReference type="NCBI Taxonomy" id="311333"/>
    <lineage>
        <taxon>Bacteria</taxon>
        <taxon>Pseudomonadati</taxon>
        <taxon>Bacteroidota</taxon>
        <taxon>Flavobacteriia</taxon>
        <taxon>Flavobacteriales</taxon>
        <taxon>Weeksellaceae</taxon>
        <taxon>Chryseobacterium group</taxon>
        <taxon>Chryseobacterium</taxon>
    </lineage>
</organism>
<gene>
    <name evidence="2" type="ORF">SAMN05421664_0622</name>
</gene>
<reference evidence="3" key="1">
    <citation type="submission" date="2016-10" db="EMBL/GenBank/DDBJ databases">
        <authorList>
            <person name="Varghese N."/>
            <person name="Submissions S."/>
        </authorList>
    </citation>
    <scope>NUCLEOTIDE SEQUENCE [LARGE SCALE GENOMIC DNA]</scope>
    <source>
        <strain evidence="3">DSM 17072</strain>
    </source>
</reference>
<feature type="domain" description="DUF4822" evidence="1">
    <location>
        <begin position="39"/>
        <end position="136"/>
    </location>
</feature>
<dbReference type="AlphaFoldDB" id="A0A1H0YBU5"/>
<accession>A0A1H0YBU5</accession>
<dbReference type="OrthoDB" id="6455006at2"/>
<dbReference type="InterPro" id="IPR032247">
    <property type="entry name" value="DUF4822"/>
</dbReference>
<dbReference type="Pfam" id="PF16103">
    <property type="entry name" value="DUF4822"/>
    <property type="match status" value="1"/>
</dbReference>
<evidence type="ECO:0000313" key="3">
    <source>
        <dbReference type="Proteomes" id="UP000199627"/>
    </source>
</evidence>